<dbReference type="AlphaFoldDB" id="A0A1H6ET41"/>
<reference evidence="2 3" key="1">
    <citation type="submission" date="2016-10" db="EMBL/GenBank/DDBJ databases">
        <authorList>
            <person name="de Groot N.N."/>
        </authorList>
    </citation>
    <scope>NUCLEOTIDE SEQUENCE [LARGE SCALE GENOMIC DNA]</scope>
    <source>
        <strain evidence="2 3">CGMCC 4.7037</strain>
    </source>
</reference>
<accession>A0A1H6ET41</accession>
<organism evidence="2 3">
    <name type="scientific">Nonomuraea solani</name>
    <dbReference type="NCBI Taxonomy" id="1144553"/>
    <lineage>
        <taxon>Bacteria</taxon>
        <taxon>Bacillati</taxon>
        <taxon>Actinomycetota</taxon>
        <taxon>Actinomycetes</taxon>
        <taxon>Streptosporangiales</taxon>
        <taxon>Streptosporangiaceae</taxon>
        <taxon>Nonomuraea</taxon>
    </lineage>
</organism>
<proteinExistence type="predicted"/>
<sequence length="111" mass="11760">MNTLRVRIPVGGADGQEQHFIEAEIEPGPGITLASSGGRLTEAPWTLAEAFDRIGPAIEIILGKLRAQLKAPKEIEVEFGLTLGGELGVIFTKGTAEASFTVRATWGDEAT</sequence>
<dbReference type="EMBL" id="FNVT01000014">
    <property type="protein sequence ID" value="SEG99999.1"/>
    <property type="molecule type" value="Genomic_DNA"/>
</dbReference>
<dbReference type="Pfam" id="PF19493">
    <property type="entry name" value="Trypco1"/>
    <property type="match status" value="1"/>
</dbReference>
<evidence type="ECO:0000313" key="3">
    <source>
        <dbReference type="Proteomes" id="UP000236732"/>
    </source>
</evidence>
<dbReference type="NCBIfam" id="NF041216">
    <property type="entry name" value="CU044_2847_fam"/>
    <property type="match status" value="1"/>
</dbReference>
<evidence type="ECO:0000313" key="2">
    <source>
        <dbReference type="EMBL" id="SEG99999.1"/>
    </source>
</evidence>
<name>A0A1H6ET41_9ACTN</name>
<dbReference type="InterPro" id="IPR045794">
    <property type="entry name" value="Trypco1"/>
</dbReference>
<dbReference type="RefSeq" id="WP_103961153.1">
    <property type="nucleotide sequence ID" value="NZ_FNVT01000014.1"/>
</dbReference>
<keyword evidence="3" id="KW-1185">Reference proteome</keyword>
<gene>
    <name evidence="2" type="ORF">SAMN05444920_114275</name>
</gene>
<dbReference type="Proteomes" id="UP000236732">
    <property type="component" value="Unassembled WGS sequence"/>
</dbReference>
<evidence type="ECO:0000259" key="1">
    <source>
        <dbReference type="Pfam" id="PF19493"/>
    </source>
</evidence>
<dbReference type="OrthoDB" id="163090at2"/>
<protein>
    <recommendedName>
        <fullName evidence="1">Trypsin-co-occurring domain-containing protein</fullName>
    </recommendedName>
</protein>
<feature type="domain" description="Trypsin-co-occurring" evidence="1">
    <location>
        <begin position="14"/>
        <end position="107"/>
    </location>
</feature>